<feature type="compositionally biased region" description="Basic and acidic residues" evidence="1">
    <location>
        <begin position="22"/>
        <end position="35"/>
    </location>
</feature>
<feature type="compositionally biased region" description="Basic and acidic residues" evidence="1">
    <location>
        <begin position="49"/>
        <end position="64"/>
    </location>
</feature>
<feature type="region of interest" description="Disordered" evidence="1">
    <location>
        <begin position="1"/>
        <end position="75"/>
    </location>
</feature>
<evidence type="ECO:0000256" key="1">
    <source>
        <dbReference type="SAM" id="MobiDB-lite"/>
    </source>
</evidence>
<sequence>MSPEDLALYSSTGNESSNKSAQESKRQRSGSEHSRPRSSKARAQSRPNDVPDRSHNRSRQDRQQRFSPENELQVVEQNAAPAVDVIPLRIGELVADLVVDSHENKGPFLRRPVSTRYKARRGTMPLDI</sequence>
<dbReference type="STRING" id="454286.A0A0J8QR69"/>
<dbReference type="Proteomes" id="UP000054559">
    <property type="component" value="Unassembled WGS sequence"/>
</dbReference>
<organism evidence="2 3">
    <name type="scientific">Coccidioides immitis RMSCC 3703</name>
    <dbReference type="NCBI Taxonomy" id="454286"/>
    <lineage>
        <taxon>Eukaryota</taxon>
        <taxon>Fungi</taxon>
        <taxon>Dikarya</taxon>
        <taxon>Ascomycota</taxon>
        <taxon>Pezizomycotina</taxon>
        <taxon>Eurotiomycetes</taxon>
        <taxon>Eurotiomycetidae</taxon>
        <taxon>Onygenales</taxon>
        <taxon>Onygenaceae</taxon>
        <taxon>Coccidioides</taxon>
    </lineage>
</organism>
<reference evidence="3" key="1">
    <citation type="journal article" date="2010" name="Genome Res.">
        <title>Population genomic sequencing of Coccidioides fungi reveals recent hybridization and transposon control.</title>
        <authorList>
            <person name="Neafsey D.E."/>
            <person name="Barker B.M."/>
            <person name="Sharpton T.J."/>
            <person name="Stajich J.E."/>
            <person name="Park D.J."/>
            <person name="Whiston E."/>
            <person name="Hung C.-Y."/>
            <person name="McMahan C."/>
            <person name="White J."/>
            <person name="Sykes S."/>
            <person name="Heiman D."/>
            <person name="Young S."/>
            <person name="Zeng Q."/>
            <person name="Abouelleil A."/>
            <person name="Aftuck L."/>
            <person name="Bessette D."/>
            <person name="Brown A."/>
            <person name="FitzGerald M."/>
            <person name="Lui A."/>
            <person name="Macdonald J.P."/>
            <person name="Priest M."/>
            <person name="Orbach M.J."/>
            <person name="Galgiani J.N."/>
            <person name="Kirkland T.N."/>
            <person name="Cole G.T."/>
            <person name="Birren B.W."/>
            <person name="Henn M.R."/>
            <person name="Taylor J.W."/>
            <person name="Rounsley S.D."/>
        </authorList>
    </citation>
    <scope>NUCLEOTIDE SEQUENCE [LARGE SCALE GENOMIC DNA]</scope>
    <source>
        <strain evidence="3">RMSCC 3703</strain>
    </source>
</reference>
<gene>
    <name evidence="2" type="ORF">CISG_04272</name>
</gene>
<evidence type="ECO:0000313" key="3">
    <source>
        <dbReference type="Proteomes" id="UP000054559"/>
    </source>
</evidence>
<accession>A0A0J8QR69</accession>
<protein>
    <submittedName>
        <fullName evidence="2">Uncharacterized protein</fullName>
    </submittedName>
</protein>
<proteinExistence type="predicted"/>
<name>A0A0J8QR69_COCIT</name>
<evidence type="ECO:0000313" key="2">
    <source>
        <dbReference type="EMBL" id="KMU74565.1"/>
    </source>
</evidence>
<dbReference type="EMBL" id="DS268136">
    <property type="protein sequence ID" value="KMU74565.1"/>
    <property type="molecule type" value="Genomic_DNA"/>
</dbReference>
<feature type="compositionally biased region" description="Polar residues" evidence="1">
    <location>
        <begin position="9"/>
        <end position="21"/>
    </location>
</feature>
<dbReference type="AlphaFoldDB" id="A0A0J8QR69"/>